<dbReference type="SUPFAM" id="SSF53067">
    <property type="entry name" value="Actin-like ATPase domain"/>
    <property type="match status" value="1"/>
</dbReference>
<dbReference type="EMBL" id="MWAK01000020">
    <property type="protein sequence ID" value="OPZ93525.1"/>
    <property type="molecule type" value="Genomic_DNA"/>
</dbReference>
<proteinExistence type="inferred from homology"/>
<evidence type="ECO:0000313" key="2">
    <source>
        <dbReference type="EMBL" id="OPZ93525.1"/>
    </source>
</evidence>
<dbReference type="Gene3D" id="3.30.420.40">
    <property type="match status" value="2"/>
</dbReference>
<dbReference type="Pfam" id="PF00480">
    <property type="entry name" value="ROK"/>
    <property type="match status" value="1"/>
</dbReference>
<keyword evidence="2" id="KW-0418">Kinase</keyword>
<dbReference type="InterPro" id="IPR000600">
    <property type="entry name" value="ROK"/>
</dbReference>
<dbReference type="EC" id="2.7.1.2" evidence="2"/>
<dbReference type="AlphaFoldDB" id="A0A1V5MK78"/>
<dbReference type="PANTHER" id="PTHR18964">
    <property type="entry name" value="ROK (REPRESSOR, ORF, KINASE) FAMILY"/>
    <property type="match status" value="1"/>
</dbReference>
<reference evidence="2" key="1">
    <citation type="submission" date="2017-02" db="EMBL/GenBank/DDBJ databases">
        <title>Delving into the versatile metabolic prowess of the omnipresent phylum Bacteroidetes.</title>
        <authorList>
            <person name="Nobu M.K."/>
            <person name="Mei R."/>
            <person name="Narihiro T."/>
            <person name="Kuroda K."/>
            <person name="Liu W.-T."/>
        </authorList>
    </citation>
    <scope>NUCLEOTIDE SEQUENCE</scope>
    <source>
        <strain evidence="2">ADurb.Bin417</strain>
    </source>
</reference>
<comment type="caution">
    <text evidence="2">The sequence shown here is derived from an EMBL/GenBank/DDBJ whole genome shotgun (WGS) entry which is preliminary data.</text>
</comment>
<name>A0A1V5MK78_UNCT6</name>
<organism evidence="2">
    <name type="scientific">candidate division TA06 bacterium ADurb.Bin417</name>
    <dbReference type="NCBI Taxonomy" id="1852828"/>
    <lineage>
        <taxon>Bacteria</taxon>
        <taxon>Bacteria division TA06</taxon>
    </lineage>
</organism>
<protein>
    <submittedName>
        <fullName evidence="2">Glucokinase</fullName>
        <ecNumber evidence="2">2.7.1.2</ecNumber>
    </submittedName>
</protein>
<dbReference type="Proteomes" id="UP000485484">
    <property type="component" value="Unassembled WGS sequence"/>
</dbReference>
<gene>
    <name evidence="2" type="primary">glkA</name>
    <name evidence="2" type="ORF">BWY73_00277</name>
</gene>
<sequence>MKTAIGLDLGGSFIKYGRLDQAGRIISQGQVDSGGEKGRDEVLKRMAGAVAGLLEGTAPGEVAGIGIGTPGLVDNRGSVFLAPNLPEWDNLPLAEIFKKKFHLPVVVENDVNSFTWGEFKFGAGKPFRDIIAITLGTGLGGGVVVNGKLLRGGEYSAVELGHQIINYRGPICGCGKPGCVESYVGAARIAARARRLLKGNPDSPILKLAGGDPKKITPKIISAAYRQGDPVAARVWQETGFYVGVMLANLVNIFNPEAIIIGGGVAQAGEPLFAAIAASIEKHSFPILTTRLKLLPASLGAESGLKAAAALVFYPPE</sequence>
<dbReference type="PANTHER" id="PTHR18964:SF149">
    <property type="entry name" value="BIFUNCTIONAL UDP-N-ACETYLGLUCOSAMINE 2-EPIMERASE_N-ACETYLMANNOSAMINE KINASE"/>
    <property type="match status" value="1"/>
</dbReference>
<dbReference type="GO" id="GO:0004340">
    <property type="term" value="F:glucokinase activity"/>
    <property type="evidence" value="ECO:0007669"/>
    <property type="project" value="UniProtKB-EC"/>
</dbReference>
<accession>A0A1V5MK78</accession>
<comment type="similarity">
    <text evidence="1">Belongs to the ROK (NagC/XylR) family.</text>
</comment>
<keyword evidence="2" id="KW-0808">Transferase</keyword>
<evidence type="ECO:0000256" key="1">
    <source>
        <dbReference type="ARBA" id="ARBA00006479"/>
    </source>
</evidence>
<dbReference type="InterPro" id="IPR043129">
    <property type="entry name" value="ATPase_NBD"/>
</dbReference>